<reference evidence="7" key="1">
    <citation type="journal article" date="2014" name="Genome Announc.">
        <title>Draft genome sequence of Rhodosporidium toruloides CECT1137, an oleaginous yeast of biotechnological interest.</title>
        <authorList>
            <person name="Morin N."/>
            <person name="Calcas X."/>
            <person name="Devillers H."/>
            <person name="Durrens P."/>
            <person name="Sherman D.J."/>
            <person name="Nicaud J.-M."/>
            <person name="Neuveglise C."/>
        </authorList>
    </citation>
    <scope>NUCLEOTIDE SEQUENCE</scope>
    <source>
        <strain evidence="7">CECT1137</strain>
    </source>
</reference>
<dbReference type="InterPro" id="IPR036418">
    <property type="entry name" value="Cyt_c_oxidase_su6a_sf"/>
</dbReference>
<accession>A0A061B931</accession>
<evidence type="ECO:0000256" key="3">
    <source>
        <dbReference type="ARBA" id="ARBA00022946"/>
    </source>
</evidence>
<evidence type="ECO:0000256" key="6">
    <source>
        <dbReference type="SAM" id="MobiDB-lite"/>
    </source>
</evidence>
<dbReference type="InterPro" id="IPR001349">
    <property type="entry name" value="Cyt_c_oxidase_su6a"/>
</dbReference>
<proteinExistence type="predicted"/>
<keyword evidence="3" id="KW-0809">Transit peptide</keyword>
<evidence type="ECO:0000256" key="1">
    <source>
        <dbReference type="ARBA" id="ARBA00004273"/>
    </source>
</evidence>
<evidence type="ECO:0000256" key="4">
    <source>
        <dbReference type="ARBA" id="ARBA00023128"/>
    </source>
</evidence>
<feature type="region of interest" description="Disordered" evidence="6">
    <location>
        <begin position="130"/>
        <end position="155"/>
    </location>
</feature>
<sequence length="186" mass="20924">MFAAFRNAGRAAIRARRSYSTAAPGAEDTNAFVASRKAVEEHAKHSADLWRKITYYVAFPAVIVAALNAKSLASEHEAHLEHIKEENGGELPERIVYPCTSDSVAEGRQKDRRAQHTDCAMEAVFGGRKRARRTSLGATTRSSTTPRSTFPSSKRPQRWSVHCFEERCRTGSWTRLSERWNRMSLL</sequence>
<organism evidence="7">
    <name type="scientific">Rhodotorula toruloides</name>
    <name type="common">Yeast</name>
    <name type="synonym">Rhodosporidium toruloides</name>
    <dbReference type="NCBI Taxonomy" id="5286"/>
    <lineage>
        <taxon>Eukaryota</taxon>
        <taxon>Fungi</taxon>
        <taxon>Dikarya</taxon>
        <taxon>Basidiomycota</taxon>
        <taxon>Pucciniomycotina</taxon>
        <taxon>Microbotryomycetes</taxon>
        <taxon>Sporidiobolales</taxon>
        <taxon>Sporidiobolaceae</taxon>
        <taxon>Rhodotorula</taxon>
    </lineage>
</organism>
<keyword evidence="4" id="KW-0496">Mitochondrion</keyword>
<keyword evidence="2" id="KW-0999">Mitochondrion inner membrane</keyword>
<protein>
    <submittedName>
        <fullName evidence="7">RHTO0S11e05974g1_1</fullName>
    </submittedName>
</protein>
<dbReference type="EMBL" id="LK052946">
    <property type="protein sequence ID" value="CDR45884.1"/>
    <property type="molecule type" value="Genomic_DNA"/>
</dbReference>
<dbReference type="OrthoDB" id="5947505at2759"/>
<dbReference type="SUPFAM" id="SSF81411">
    <property type="entry name" value="Mitochondrial cytochrome c oxidase subunit VIa"/>
    <property type="match status" value="1"/>
</dbReference>
<dbReference type="Pfam" id="PF02046">
    <property type="entry name" value="COX6A"/>
    <property type="match status" value="1"/>
</dbReference>
<gene>
    <name evidence="7" type="ORF">RHTO0S_11e05974g</name>
</gene>
<keyword evidence="5" id="KW-0472">Membrane</keyword>
<dbReference type="AlphaFoldDB" id="A0A061B931"/>
<evidence type="ECO:0000313" key="7">
    <source>
        <dbReference type="EMBL" id="CDR45884.1"/>
    </source>
</evidence>
<name>A0A061B931_RHOTO</name>
<comment type="subcellular location">
    <subcellularLocation>
        <location evidence="1">Mitochondrion inner membrane</location>
    </subcellularLocation>
</comment>
<feature type="compositionally biased region" description="Low complexity" evidence="6">
    <location>
        <begin position="139"/>
        <end position="154"/>
    </location>
</feature>
<dbReference type="GO" id="GO:0005743">
    <property type="term" value="C:mitochondrial inner membrane"/>
    <property type="evidence" value="ECO:0007669"/>
    <property type="project" value="UniProtKB-SubCell"/>
</dbReference>
<evidence type="ECO:0000256" key="5">
    <source>
        <dbReference type="ARBA" id="ARBA00023136"/>
    </source>
</evidence>
<dbReference type="Gene3D" id="4.10.95.10">
    <property type="entry name" value="Cytochrome c oxidase, subunit VIa"/>
    <property type="match status" value="1"/>
</dbReference>
<evidence type="ECO:0000256" key="2">
    <source>
        <dbReference type="ARBA" id="ARBA00022792"/>
    </source>
</evidence>